<dbReference type="Gene3D" id="3.90.430.10">
    <property type="entry name" value="Copper fist DNA-binding domain"/>
    <property type="match status" value="1"/>
</dbReference>
<evidence type="ECO:0000256" key="2">
    <source>
        <dbReference type="ARBA" id="ARBA00022723"/>
    </source>
</evidence>
<proteinExistence type="predicted"/>
<keyword evidence="6" id="KW-0804">Transcription</keyword>
<dbReference type="GO" id="GO:0006879">
    <property type="term" value="P:intracellular iron ion homeostasis"/>
    <property type="evidence" value="ECO:0007669"/>
    <property type="project" value="TreeGrafter"/>
</dbReference>
<dbReference type="Proteomes" id="UP001149074">
    <property type="component" value="Unassembled WGS sequence"/>
</dbReference>
<evidence type="ECO:0000256" key="8">
    <source>
        <dbReference type="SAM" id="MobiDB-lite"/>
    </source>
</evidence>
<dbReference type="Pfam" id="PF00649">
    <property type="entry name" value="Copper-fist"/>
    <property type="match status" value="1"/>
</dbReference>
<comment type="subcellular location">
    <subcellularLocation>
        <location evidence="1">Nucleus</location>
    </subcellularLocation>
</comment>
<evidence type="ECO:0000259" key="9">
    <source>
        <dbReference type="PROSITE" id="PS50073"/>
    </source>
</evidence>
<dbReference type="PANTHER" id="PTHR28088:SF5">
    <property type="entry name" value="TRANSCRIPTIONAL ACTIVATOR HAA1-RELATED"/>
    <property type="match status" value="1"/>
</dbReference>
<keyword evidence="2" id="KW-0479">Metal-binding</keyword>
<name>A0A9W9FPF2_9EURO</name>
<reference evidence="10" key="1">
    <citation type="submission" date="2022-11" db="EMBL/GenBank/DDBJ databases">
        <authorList>
            <person name="Petersen C."/>
        </authorList>
    </citation>
    <scope>NUCLEOTIDE SEQUENCE</scope>
    <source>
        <strain evidence="10">IBT 30761</strain>
    </source>
</reference>
<dbReference type="GO" id="GO:0000978">
    <property type="term" value="F:RNA polymerase II cis-regulatory region sequence-specific DNA binding"/>
    <property type="evidence" value="ECO:0007669"/>
    <property type="project" value="TreeGrafter"/>
</dbReference>
<dbReference type="AlphaFoldDB" id="A0A9W9FPF2"/>
<evidence type="ECO:0000313" key="10">
    <source>
        <dbReference type="EMBL" id="KAJ5103946.1"/>
    </source>
</evidence>
<dbReference type="SMART" id="SM01090">
    <property type="entry name" value="Copper-fist"/>
    <property type="match status" value="1"/>
</dbReference>
<dbReference type="FunFam" id="3.90.430.10:FF:000001">
    <property type="entry name" value="Copper fist DNA-binding protein"/>
    <property type="match status" value="1"/>
</dbReference>
<dbReference type="GeneID" id="81355948"/>
<dbReference type="InterPro" id="IPR036395">
    <property type="entry name" value="Cu_fist_DNA-bd_dom_sf"/>
</dbReference>
<evidence type="ECO:0000256" key="3">
    <source>
        <dbReference type="ARBA" id="ARBA00022833"/>
    </source>
</evidence>
<dbReference type="GO" id="GO:0005507">
    <property type="term" value="F:copper ion binding"/>
    <property type="evidence" value="ECO:0007669"/>
    <property type="project" value="InterPro"/>
</dbReference>
<feature type="domain" description="Copper-fist" evidence="9">
    <location>
        <begin position="1"/>
        <end position="32"/>
    </location>
</feature>
<dbReference type="RefSeq" id="XP_056477326.1">
    <property type="nucleotide sequence ID" value="XM_056616969.1"/>
</dbReference>
<dbReference type="InterPro" id="IPR051763">
    <property type="entry name" value="Copper_Homeo_Regul"/>
</dbReference>
<dbReference type="SMART" id="SM00412">
    <property type="entry name" value="Cu_FIST"/>
    <property type="match status" value="1"/>
</dbReference>
<keyword evidence="4" id="KW-0186">Copper</keyword>
<evidence type="ECO:0000256" key="1">
    <source>
        <dbReference type="ARBA" id="ARBA00004123"/>
    </source>
</evidence>
<dbReference type="PROSITE" id="PS50073">
    <property type="entry name" value="COPPER_FIST_2"/>
    <property type="match status" value="1"/>
</dbReference>
<sequence>MLIDGQKWACEACIRGHRVTSCKHHGTLFLPICSVSILRGCKLSTVDSHKTQGATLRHLHHLPLNPVHRTQRTCPRKARSRAQDFILKSNANTTRLIPHREEQGNLDHTHTHLGLLPGTLLSRVLASNEETEMRDRHGADASFGSIESSARQTISPPPQPSRASTQSSVRISRSGSTSASASESNTPVYIASVSRRGSALTDKWSGSESGNEGRRTQSTTTMPDMSRPINVPHVQNQSQTSSSLSSSAPGTLALDPILTQHTFDPMYSLLPSTMSEAQLAQNLPMISPLEGDSPFDFPLDPSLTLNESISLGYPEDTNVDVTEGLLDGGFFVEDWSPVRFMYSPHTGNLEPFPPVTQCE</sequence>
<keyword evidence="11" id="KW-1185">Reference proteome</keyword>
<dbReference type="EMBL" id="JAPQKI010000004">
    <property type="protein sequence ID" value="KAJ5103946.1"/>
    <property type="molecule type" value="Genomic_DNA"/>
</dbReference>
<accession>A0A9W9FPF2</accession>
<evidence type="ECO:0000313" key="11">
    <source>
        <dbReference type="Proteomes" id="UP001149074"/>
    </source>
</evidence>
<gene>
    <name evidence="10" type="ORF">N7532_004475</name>
</gene>
<dbReference type="GO" id="GO:0005634">
    <property type="term" value="C:nucleus"/>
    <property type="evidence" value="ECO:0007669"/>
    <property type="project" value="UniProtKB-SubCell"/>
</dbReference>
<feature type="compositionally biased region" description="Low complexity" evidence="8">
    <location>
        <begin position="235"/>
        <end position="247"/>
    </location>
</feature>
<protein>
    <recommendedName>
        <fullName evidence="9">Copper-fist domain-containing protein</fullName>
    </recommendedName>
</protein>
<dbReference type="GO" id="GO:0045944">
    <property type="term" value="P:positive regulation of transcription by RNA polymerase II"/>
    <property type="evidence" value="ECO:0007669"/>
    <property type="project" value="TreeGrafter"/>
</dbReference>
<keyword evidence="7" id="KW-0539">Nucleus</keyword>
<dbReference type="OrthoDB" id="4369399at2759"/>
<comment type="caution">
    <text evidence="10">The sequence shown here is derived from an EMBL/GenBank/DDBJ whole genome shotgun (WGS) entry which is preliminary data.</text>
</comment>
<feature type="compositionally biased region" description="Low complexity" evidence="8">
    <location>
        <begin position="163"/>
        <end position="186"/>
    </location>
</feature>
<evidence type="ECO:0000256" key="7">
    <source>
        <dbReference type="ARBA" id="ARBA00023242"/>
    </source>
</evidence>
<dbReference type="InterPro" id="IPR001083">
    <property type="entry name" value="Cu_fist_DNA-bd_dom"/>
</dbReference>
<evidence type="ECO:0000256" key="4">
    <source>
        <dbReference type="ARBA" id="ARBA00023008"/>
    </source>
</evidence>
<feature type="region of interest" description="Disordered" evidence="8">
    <location>
        <begin position="146"/>
        <end position="248"/>
    </location>
</feature>
<dbReference type="SUPFAM" id="SSF57879">
    <property type="entry name" value="Zinc domain conserved in yeast copper-regulated transcription factors"/>
    <property type="match status" value="1"/>
</dbReference>
<dbReference type="GO" id="GO:0006878">
    <property type="term" value="P:intracellular copper ion homeostasis"/>
    <property type="evidence" value="ECO:0007669"/>
    <property type="project" value="TreeGrafter"/>
</dbReference>
<keyword evidence="5" id="KW-0805">Transcription regulation</keyword>
<evidence type="ECO:0000256" key="6">
    <source>
        <dbReference type="ARBA" id="ARBA00023163"/>
    </source>
</evidence>
<evidence type="ECO:0000256" key="5">
    <source>
        <dbReference type="ARBA" id="ARBA00023015"/>
    </source>
</evidence>
<reference evidence="10" key="2">
    <citation type="journal article" date="2023" name="IMA Fungus">
        <title>Comparative genomic study of the Penicillium genus elucidates a diverse pangenome and 15 lateral gene transfer events.</title>
        <authorList>
            <person name="Petersen C."/>
            <person name="Sorensen T."/>
            <person name="Nielsen M.R."/>
            <person name="Sondergaard T.E."/>
            <person name="Sorensen J.L."/>
            <person name="Fitzpatrick D.A."/>
            <person name="Frisvad J.C."/>
            <person name="Nielsen K.L."/>
        </authorList>
    </citation>
    <scope>NUCLEOTIDE SEQUENCE</scope>
    <source>
        <strain evidence="10">IBT 30761</strain>
    </source>
</reference>
<dbReference type="PANTHER" id="PTHR28088">
    <property type="entry name" value="TRANSCRIPTIONAL ACTIVATOR HAA1-RELATED"/>
    <property type="match status" value="1"/>
</dbReference>
<organism evidence="10 11">
    <name type="scientific">Penicillium argentinense</name>
    <dbReference type="NCBI Taxonomy" id="1131581"/>
    <lineage>
        <taxon>Eukaryota</taxon>
        <taxon>Fungi</taxon>
        <taxon>Dikarya</taxon>
        <taxon>Ascomycota</taxon>
        <taxon>Pezizomycotina</taxon>
        <taxon>Eurotiomycetes</taxon>
        <taxon>Eurotiomycetidae</taxon>
        <taxon>Eurotiales</taxon>
        <taxon>Aspergillaceae</taxon>
        <taxon>Penicillium</taxon>
    </lineage>
</organism>
<keyword evidence="3" id="KW-0862">Zinc</keyword>
<feature type="compositionally biased region" description="Polar residues" evidence="8">
    <location>
        <begin position="204"/>
        <end position="223"/>
    </location>
</feature>
<dbReference type="GO" id="GO:0000981">
    <property type="term" value="F:DNA-binding transcription factor activity, RNA polymerase II-specific"/>
    <property type="evidence" value="ECO:0007669"/>
    <property type="project" value="TreeGrafter"/>
</dbReference>